<evidence type="ECO:0000259" key="1">
    <source>
        <dbReference type="Pfam" id="PF03478"/>
    </source>
</evidence>
<dbReference type="InterPro" id="IPR005174">
    <property type="entry name" value="KIB1-4_b-propeller"/>
</dbReference>
<feature type="domain" description="KIB1-4 beta-propeller" evidence="1">
    <location>
        <begin position="18"/>
        <end position="220"/>
    </location>
</feature>
<comment type="caution">
    <text evidence="2">The sequence shown here is derived from an EMBL/GenBank/DDBJ whole genome shotgun (WGS) entry which is preliminary data.</text>
</comment>
<evidence type="ECO:0000313" key="3">
    <source>
        <dbReference type="Proteomes" id="UP000604825"/>
    </source>
</evidence>
<protein>
    <recommendedName>
        <fullName evidence="1">KIB1-4 beta-propeller domain-containing protein</fullName>
    </recommendedName>
</protein>
<dbReference type="Proteomes" id="UP000604825">
    <property type="component" value="Unassembled WGS sequence"/>
</dbReference>
<dbReference type="PANTHER" id="PTHR33110:SF43">
    <property type="entry name" value="F-BOX DOMAIN-CONTAINING PROTEIN"/>
    <property type="match status" value="1"/>
</dbReference>
<accession>A0A811QR54</accession>
<dbReference type="AlphaFoldDB" id="A0A811QR54"/>
<keyword evidence="3" id="KW-1185">Reference proteome</keyword>
<dbReference type="PANTHER" id="PTHR33110">
    <property type="entry name" value="F-BOX/KELCH-REPEAT PROTEIN-RELATED"/>
    <property type="match status" value="1"/>
</dbReference>
<sequence>MAPEVRGTWLDKKDKDEILVTSLVVCSKRLIAAIVAIRSFSIIALCRPGAAAWSVRVHEVCRLFSDMVILQGKIYALDRTAMPGYLVAIDIVDEYDIEPRVSRIECLIKGISFPRQEEFFWVPYLLEFHGTLLMVCKKLSYKIEHESGNFSIIFVAAGSGFVVFEANLKRHLWAEMKTLENDQALFLGRGCSRAVHVSPYDLSRDCIFFLDDFTGYWKKTTTACELYDMKDEKIYSPLPMVSRKSGNVPAIWIFSQGEIDKAANSRRGGM</sequence>
<name>A0A811QR54_9POAL</name>
<dbReference type="OrthoDB" id="689642at2759"/>
<gene>
    <name evidence="2" type="ORF">NCGR_LOCUS42120</name>
</gene>
<reference evidence="2" key="1">
    <citation type="submission" date="2020-10" db="EMBL/GenBank/DDBJ databases">
        <authorList>
            <person name="Han B."/>
            <person name="Lu T."/>
            <person name="Zhao Q."/>
            <person name="Huang X."/>
            <person name="Zhao Y."/>
        </authorList>
    </citation>
    <scope>NUCLEOTIDE SEQUENCE</scope>
</reference>
<organism evidence="2 3">
    <name type="scientific">Miscanthus lutarioriparius</name>
    <dbReference type="NCBI Taxonomy" id="422564"/>
    <lineage>
        <taxon>Eukaryota</taxon>
        <taxon>Viridiplantae</taxon>
        <taxon>Streptophyta</taxon>
        <taxon>Embryophyta</taxon>
        <taxon>Tracheophyta</taxon>
        <taxon>Spermatophyta</taxon>
        <taxon>Magnoliopsida</taxon>
        <taxon>Liliopsida</taxon>
        <taxon>Poales</taxon>
        <taxon>Poaceae</taxon>
        <taxon>PACMAD clade</taxon>
        <taxon>Panicoideae</taxon>
        <taxon>Andropogonodae</taxon>
        <taxon>Andropogoneae</taxon>
        <taxon>Saccharinae</taxon>
        <taxon>Miscanthus</taxon>
    </lineage>
</organism>
<dbReference type="Pfam" id="PF03478">
    <property type="entry name" value="Beta-prop_KIB1-4"/>
    <property type="match status" value="1"/>
</dbReference>
<proteinExistence type="predicted"/>
<evidence type="ECO:0000313" key="2">
    <source>
        <dbReference type="EMBL" id="CAD6258652.1"/>
    </source>
</evidence>
<dbReference type="EMBL" id="CAJGYO010000010">
    <property type="protein sequence ID" value="CAD6258652.1"/>
    <property type="molecule type" value="Genomic_DNA"/>
</dbReference>